<dbReference type="OrthoDB" id="2398774at2759"/>
<protein>
    <submittedName>
        <fullName evidence="1">2531_t:CDS:1</fullName>
    </submittedName>
</protein>
<sequence length="288" mass="33800">ENEFYELEDNLEFIDNEEIDKIETFPTEPILGSDLEGVEYYKNPLSDYEKARNNPKGTDNVHITFAYLEFNYTINADNIKFTLSFRKFDEAVMFEIEHAIVHEHSGMQSTQRVESINSVIHKTVVSSSIIFNVNEAIDIWMQKEALNKSFLAWNIQKDDEINITEEYYDFYQLYLNALLNSILRESIKKKVQVQYQVQKKMNYSRIIGYFKQVLNYSLDNDDENNLDDLILSYIVKKVEEYEAKDHSTIIEVFHPSNNTVKLHNERVYNVNNVKDPTICCGKGKPPNK</sequence>
<reference evidence="1" key="1">
    <citation type="submission" date="2022-08" db="EMBL/GenBank/DDBJ databases">
        <authorList>
            <person name="Kallberg Y."/>
            <person name="Tangrot J."/>
            <person name="Rosling A."/>
        </authorList>
    </citation>
    <scope>NUCLEOTIDE SEQUENCE</scope>
    <source>
        <strain evidence="1">Wild A</strain>
    </source>
</reference>
<name>A0A9W4SGM1_9GLOM</name>
<organism evidence="1 2">
    <name type="scientific">Funneliformis geosporum</name>
    <dbReference type="NCBI Taxonomy" id="1117311"/>
    <lineage>
        <taxon>Eukaryota</taxon>
        <taxon>Fungi</taxon>
        <taxon>Fungi incertae sedis</taxon>
        <taxon>Mucoromycota</taxon>
        <taxon>Glomeromycotina</taxon>
        <taxon>Glomeromycetes</taxon>
        <taxon>Glomerales</taxon>
        <taxon>Glomeraceae</taxon>
        <taxon>Funneliformis</taxon>
    </lineage>
</organism>
<comment type="caution">
    <text evidence="1">The sequence shown here is derived from an EMBL/GenBank/DDBJ whole genome shotgun (WGS) entry which is preliminary data.</text>
</comment>
<proteinExistence type="predicted"/>
<evidence type="ECO:0000313" key="2">
    <source>
        <dbReference type="Proteomes" id="UP001153678"/>
    </source>
</evidence>
<dbReference type="AlphaFoldDB" id="A0A9W4SGM1"/>
<dbReference type="Proteomes" id="UP001153678">
    <property type="component" value="Unassembled WGS sequence"/>
</dbReference>
<evidence type="ECO:0000313" key="1">
    <source>
        <dbReference type="EMBL" id="CAI2168852.1"/>
    </source>
</evidence>
<feature type="non-terminal residue" evidence="1">
    <location>
        <position position="1"/>
    </location>
</feature>
<gene>
    <name evidence="1" type="ORF">FWILDA_LOCUS3788</name>
</gene>
<keyword evidence="2" id="KW-1185">Reference proteome</keyword>
<dbReference type="EMBL" id="CAMKVN010000527">
    <property type="protein sequence ID" value="CAI2168852.1"/>
    <property type="molecule type" value="Genomic_DNA"/>
</dbReference>
<accession>A0A9W4SGM1</accession>